<dbReference type="FunFam" id="2.40.10.10:FF:000034">
    <property type="entry name" value="Eupolytin"/>
    <property type="match status" value="1"/>
</dbReference>
<reference evidence="9" key="2">
    <citation type="submission" date="2020-12" db="EMBL/GenBank/DDBJ databases">
        <authorList>
            <person name="Kanost M."/>
        </authorList>
    </citation>
    <scope>NUCLEOTIDE SEQUENCE</scope>
</reference>
<comment type="caution">
    <text evidence="9">The sequence shown here is derived from an EMBL/GenBank/DDBJ whole genome shotgun (WGS) entry which is preliminary data.</text>
</comment>
<evidence type="ECO:0000259" key="8">
    <source>
        <dbReference type="PROSITE" id="PS50240"/>
    </source>
</evidence>
<dbReference type="Pfam" id="PF00089">
    <property type="entry name" value="Trypsin"/>
    <property type="match status" value="1"/>
</dbReference>
<dbReference type="InterPro" id="IPR009003">
    <property type="entry name" value="Peptidase_S1_PA"/>
</dbReference>
<dbReference type="InterPro" id="IPR033116">
    <property type="entry name" value="TRYPSIN_SER"/>
</dbReference>
<keyword evidence="10" id="KW-1185">Reference proteome</keyword>
<reference evidence="9" key="1">
    <citation type="journal article" date="2016" name="Insect Biochem. Mol. Biol.">
        <title>Multifaceted biological insights from a draft genome sequence of the tobacco hornworm moth, Manduca sexta.</title>
        <authorList>
            <person name="Kanost M.R."/>
            <person name="Arrese E.L."/>
            <person name="Cao X."/>
            <person name="Chen Y.R."/>
            <person name="Chellapilla S."/>
            <person name="Goldsmith M.R."/>
            <person name="Grosse-Wilde E."/>
            <person name="Heckel D.G."/>
            <person name="Herndon N."/>
            <person name="Jiang H."/>
            <person name="Papanicolaou A."/>
            <person name="Qu J."/>
            <person name="Soulages J.L."/>
            <person name="Vogel H."/>
            <person name="Walters J."/>
            <person name="Waterhouse R.M."/>
            <person name="Ahn S.J."/>
            <person name="Almeida F.C."/>
            <person name="An C."/>
            <person name="Aqrawi P."/>
            <person name="Bretschneider A."/>
            <person name="Bryant W.B."/>
            <person name="Bucks S."/>
            <person name="Chao H."/>
            <person name="Chevignon G."/>
            <person name="Christen J.M."/>
            <person name="Clarke D.F."/>
            <person name="Dittmer N.T."/>
            <person name="Ferguson L.C.F."/>
            <person name="Garavelou S."/>
            <person name="Gordon K.H.J."/>
            <person name="Gunaratna R.T."/>
            <person name="Han Y."/>
            <person name="Hauser F."/>
            <person name="He Y."/>
            <person name="Heidel-Fischer H."/>
            <person name="Hirsh A."/>
            <person name="Hu Y."/>
            <person name="Jiang H."/>
            <person name="Kalra D."/>
            <person name="Klinner C."/>
            <person name="Konig C."/>
            <person name="Kovar C."/>
            <person name="Kroll A.R."/>
            <person name="Kuwar S.S."/>
            <person name="Lee S.L."/>
            <person name="Lehman R."/>
            <person name="Li K."/>
            <person name="Li Z."/>
            <person name="Liang H."/>
            <person name="Lovelace S."/>
            <person name="Lu Z."/>
            <person name="Mansfield J.H."/>
            <person name="McCulloch K.J."/>
            <person name="Mathew T."/>
            <person name="Morton B."/>
            <person name="Muzny D.M."/>
            <person name="Neunemann D."/>
            <person name="Ongeri F."/>
            <person name="Pauchet Y."/>
            <person name="Pu L.L."/>
            <person name="Pyrousis I."/>
            <person name="Rao X.J."/>
            <person name="Redding A."/>
            <person name="Roesel C."/>
            <person name="Sanchez-Gracia A."/>
            <person name="Schaack S."/>
            <person name="Shukla A."/>
            <person name="Tetreau G."/>
            <person name="Wang Y."/>
            <person name="Xiong G.H."/>
            <person name="Traut W."/>
            <person name="Walsh T.K."/>
            <person name="Worley K.C."/>
            <person name="Wu D."/>
            <person name="Wu W."/>
            <person name="Wu Y.Q."/>
            <person name="Zhang X."/>
            <person name="Zou Z."/>
            <person name="Zucker H."/>
            <person name="Briscoe A.D."/>
            <person name="Burmester T."/>
            <person name="Clem R.J."/>
            <person name="Feyereisen R."/>
            <person name="Grimmelikhuijzen C.J.P."/>
            <person name="Hamodrakas S.J."/>
            <person name="Hansson B.S."/>
            <person name="Huguet E."/>
            <person name="Jermiin L.S."/>
            <person name="Lan Q."/>
            <person name="Lehman H.K."/>
            <person name="Lorenzen M."/>
            <person name="Merzendorfer H."/>
            <person name="Michalopoulos I."/>
            <person name="Morton D.B."/>
            <person name="Muthukrishnan S."/>
            <person name="Oakeshott J.G."/>
            <person name="Palmer W."/>
            <person name="Park Y."/>
            <person name="Passarelli A.L."/>
            <person name="Rozas J."/>
            <person name="Schwartz L.M."/>
            <person name="Smith W."/>
            <person name="Southgate A."/>
            <person name="Vilcinskas A."/>
            <person name="Vogt R."/>
            <person name="Wang P."/>
            <person name="Werren J."/>
            <person name="Yu X.Q."/>
            <person name="Zhou J.J."/>
            <person name="Brown S.J."/>
            <person name="Scherer S.E."/>
            <person name="Richards S."/>
            <person name="Blissard G.W."/>
        </authorList>
    </citation>
    <scope>NUCLEOTIDE SEQUENCE</scope>
</reference>
<keyword evidence="7" id="KW-0732">Signal</keyword>
<feature type="domain" description="Peptidase S1" evidence="8">
    <location>
        <begin position="37"/>
        <end position="276"/>
    </location>
</feature>
<dbReference type="Proteomes" id="UP000791440">
    <property type="component" value="Unassembled WGS sequence"/>
</dbReference>
<dbReference type="OrthoDB" id="10002959at2759"/>
<comment type="similarity">
    <text evidence="1">Belongs to the peptidase S1 family.</text>
</comment>
<proteinExistence type="inferred from homology"/>
<dbReference type="PROSITE" id="PS00135">
    <property type="entry name" value="TRYPSIN_SER"/>
    <property type="match status" value="1"/>
</dbReference>
<dbReference type="Gene3D" id="2.40.10.10">
    <property type="entry name" value="Trypsin-like serine proteases"/>
    <property type="match status" value="1"/>
</dbReference>
<keyword evidence="5" id="KW-1015">Disulfide bond</keyword>
<evidence type="ECO:0000256" key="2">
    <source>
        <dbReference type="ARBA" id="ARBA00022670"/>
    </source>
</evidence>
<evidence type="ECO:0000256" key="5">
    <source>
        <dbReference type="ARBA" id="ARBA00023157"/>
    </source>
</evidence>
<dbReference type="EMBL" id="JH668371">
    <property type="protein sequence ID" value="KAG6449237.1"/>
    <property type="molecule type" value="Genomic_DNA"/>
</dbReference>
<evidence type="ECO:0000256" key="3">
    <source>
        <dbReference type="ARBA" id="ARBA00022801"/>
    </source>
</evidence>
<feature type="chain" id="PRO_5038276428" description="Peptidase S1 domain-containing protein" evidence="7">
    <location>
        <begin position="18"/>
        <end position="307"/>
    </location>
</feature>
<dbReference type="SUPFAM" id="SSF50494">
    <property type="entry name" value="Trypsin-like serine proteases"/>
    <property type="match status" value="1"/>
</dbReference>
<evidence type="ECO:0000256" key="7">
    <source>
        <dbReference type="SAM" id="SignalP"/>
    </source>
</evidence>
<dbReference type="GO" id="GO:0004252">
    <property type="term" value="F:serine-type endopeptidase activity"/>
    <property type="evidence" value="ECO:0007669"/>
    <property type="project" value="InterPro"/>
</dbReference>
<dbReference type="InterPro" id="IPR050430">
    <property type="entry name" value="Peptidase_S1"/>
</dbReference>
<dbReference type="InterPro" id="IPR001314">
    <property type="entry name" value="Peptidase_S1A"/>
</dbReference>
<evidence type="ECO:0000256" key="1">
    <source>
        <dbReference type="ARBA" id="ARBA00007664"/>
    </source>
</evidence>
<dbReference type="PROSITE" id="PS00134">
    <property type="entry name" value="TRYPSIN_HIS"/>
    <property type="match status" value="1"/>
</dbReference>
<keyword evidence="4 6" id="KW-0720">Serine protease</keyword>
<sequence length="307" mass="33314">MLWCVLFIYAACGAALAEQLQVKTVSLPTNSTTDSRIVGGSPVSIEQYPFIVQVLYNSQLLCGGSLVTTRHVLTAAHCVFDERGNQVVPRRFSVRVGSSYANTGGTVHSVLAIVVHEDYNKIPRDNDIAIMQLKNRVNLSDSVGTIFLTTQDNTVPANASLVHVGWGATSETEQGVSPVLNAVSVFKIDREICRERYAMLEQIEGRPFPVTNNMLCAGILDVGGKDACQGDSGGPLMFRTILVGITSWGHGCARPQYPGVSVKVARYVRWITSTTLQMESGSRVDSASVLLLFASVLAASWTRRSRF</sequence>
<gene>
    <name evidence="9" type="ORF">O3G_MSEX005941</name>
</gene>
<dbReference type="PANTHER" id="PTHR24276:SF91">
    <property type="entry name" value="AT26814P-RELATED"/>
    <property type="match status" value="1"/>
</dbReference>
<dbReference type="InterPro" id="IPR043504">
    <property type="entry name" value="Peptidase_S1_PA_chymotrypsin"/>
</dbReference>
<dbReference type="GO" id="GO:0006508">
    <property type="term" value="P:proteolysis"/>
    <property type="evidence" value="ECO:0007669"/>
    <property type="project" value="UniProtKB-KW"/>
</dbReference>
<evidence type="ECO:0000313" key="9">
    <source>
        <dbReference type="EMBL" id="KAG6449237.1"/>
    </source>
</evidence>
<keyword evidence="3 6" id="KW-0378">Hydrolase</keyword>
<protein>
    <recommendedName>
        <fullName evidence="8">Peptidase S1 domain-containing protein</fullName>
    </recommendedName>
</protein>
<evidence type="ECO:0000256" key="4">
    <source>
        <dbReference type="ARBA" id="ARBA00022825"/>
    </source>
</evidence>
<dbReference type="PROSITE" id="PS50240">
    <property type="entry name" value="TRYPSIN_DOM"/>
    <property type="match status" value="1"/>
</dbReference>
<keyword evidence="2 6" id="KW-0645">Protease</keyword>
<name>A0A921Z2N8_MANSE</name>
<dbReference type="InterPro" id="IPR001254">
    <property type="entry name" value="Trypsin_dom"/>
</dbReference>
<dbReference type="SMART" id="SM00020">
    <property type="entry name" value="Tryp_SPc"/>
    <property type="match status" value="1"/>
</dbReference>
<accession>A0A921Z2N8</accession>
<dbReference type="AlphaFoldDB" id="A0A921Z2N8"/>
<feature type="signal peptide" evidence="7">
    <location>
        <begin position="1"/>
        <end position="17"/>
    </location>
</feature>
<dbReference type="InterPro" id="IPR018114">
    <property type="entry name" value="TRYPSIN_HIS"/>
</dbReference>
<dbReference type="CDD" id="cd00190">
    <property type="entry name" value="Tryp_SPc"/>
    <property type="match status" value="1"/>
</dbReference>
<dbReference type="PANTHER" id="PTHR24276">
    <property type="entry name" value="POLYSERASE-RELATED"/>
    <property type="match status" value="1"/>
</dbReference>
<organism evidence="9 10">
    <name type="scientific">Manduca sexta</name>
    <name type="common">Tobacco hawkmoth</name>
    <name type="synonym">Tobacco hornworm</name>
    <dbReference type="NCBI Taxonomy" id="7130"/>
    <lineage>
        <taxon>Eukaryota</taxon>
        <taxon>Metazoa</taxon>
        <taxon>Ecdysozoa</taxon>
        <taxon>Arthropoda</taxon>
        <taxon>Hexapoda</taxon>
        <taxon>Insecta</taxon>
        <taxon>Pterygota</taxon>
        <taxon>Neoptera</taxon>
        <taxon>Endopterygota</taxon>
        <taxon>Lepidoptera</taxon>
        <taxon>Glossata</taxon>
        <taxon>Ditrysia</taxon>
        <taxon>Bombycoidea</taxon>
        <taxon>Sphingidae</taxon>
        <taxon>Sphinginae</taxon>
        <taxon>Sphingini</taxon>
        <taxon>Manduca</taxon>
    </lineage>
</organism>
<dbReference type="PRINTS" id="PR00722">
    <property type="entry name" value="CHYMOTRYPSIN"/>
</dbReference>
<evidence type="ECO:0000313" key="10">
    <source>
        <dbReference type="Proteomes" id="UP000791440"/>
    </source>
</evidence>
<dbReference type="EMBL" id="JH668371">
    <property type="protein sequence ID" value="KAG6449238.1"/>
    <property type="molecule type" value="Genomic_DNA"/>
</dbReference>
<evidence type="ECO:0000256" key="6">
    <source>
        <dbReference type="RuleBase" id="RU363034"/>
    </source>
</evidence>